<organism evidence="1 2">
    <name type="scientific">Brachionus plicatilis</name>
    <name type="common">Marine rotifer</name>
    <name type="synonym">Brachionus muelleri</name>
    <dbReference type="NCBI Taxonomy" id="10195"/>
    <lineage>
        <taxon>Eukaryota</taxon>
        <taxon>Metazoa</taxon>
        <taxon>Spiralia</taxon>
        <taxon>Gnathifera</taxon>
        <taxon>Rotifera</taxon>
        <taxon>Eurotatoria</taxon>
        <taxon>Monogononta</taxon>
        <taxon>Pseudotrocha</taxon>
        <taxon>Ploima</taxon>
        <taxon>Brachionidae</taxon>
        <taxon>Brachionus</taxon>
    </lineage>
</organism>
<dbReference type="EMBL" id="REGN01006701">
    <property type="protein sequence ID" value="RNA08545.1"/>
    <property type="molecule type" value="Genomic_DNA"/>
</dbReference>
<gene>
    <name evidence="1" type="ORF">BpHYR1_041842</name>
</gene>
<evidence type="ECO:0000313" key="1">
    <source>
        <dbReference type="EMBL" id="RNA08545.1"/>
    </source>
</evidence>
<dbReference type="Proteomes" id="UP000276133">
    <property type="component" value="Unassembled WGS sequence"/>
</dbReference>
<name>A0A3M7QC73_BRAPC</name>
<keyword evidence="2" id="KW-1185">Reference proteome</keyword>
<comment type="caution">
    <text evidence="1">The sequence shown here is derived from an EMBL/GenBank/DDBJ whole genome shotgun (WGS) entry which is preliminary data.</text>
</comment>
<evidence type="ECO:0000313" key="2">
    <source>
        <dbReference type="Proteomes" id="UP000276133"/>
    </source>
</evidence>
<dbReference type="AlphaFoldDB" id="A0A3M7QC73"/>
<protein>
    <submittedName>
        <fullName evidence="1">Uncharacterized protein</fullName>
    </submittedName>
</protein>
<proteinExistence type="predicted"/>
<sequence>MAYNLVNVSVQGTDLSPDCHLKGTQNRKSINNSRKKIDGKINKTCLHKSTHKTAIKAVFSALEDIYYFVLKKISGSSLLIRFNSQYPLRVRTKKSSSSALILRLKNDCFILLFELVKKKTFLKIFYKISNSLKLLAKYKSLFS</sequence>
<accession>A0A3M7QC73</accession>
<reference evidence="1 2" key="1">
    <citation type="journal article" date="2018" name="Sci. Rep.">
        <title>Genomic signatures of local adaptation to the degree of environmental predictability in rotifers.</title>
        <authorList>
            <person name="Franch-Gras L."/>
            <person name="Hahn C."/>
            <person name="Garcia-Roger E.M."/>
            <person name="Carmona M.J."/>
            <person name="Serra M."/>
            <person name="Gomez A."/>
        </authorList>
    </citation>
    <scope>NUCLEOTIDE SEQUENCE [LARGE SCALE GENOMIC DNA]</scope>
    <source>
        <strain evidence="1">HYR1</strain>
    </source>
</reference>